<dbReference type="OrthoDB" id="5974926at2759"/>
<feature type="coiled-coil region" evidence="1">
    <location>
        <begin position="147"/>
        <end position="212"/>
    </location>
</feature>
<dbReference type="RefSeq" id="XP_031570234.1">
    <property type="nucleotide sequence ID" value="XM_031714374.1"/>
</dbReference>
<dbReference type="InParanoid" id="A0A6P8ITA8"/>
<evidence type="ECO:0000313" key="4">
    <source>
        <dbReference type="RefSeq" id="XP_031570234.1"/>
    </source>
</evidence>
<keyword evidence="2" id="KW-1133">Transmembrane helix</keyword>
<gene>
    <name evidence="4" type="primary">LOC116304617</name>
</gene>
<evidence type="ECO:0000256" key="1">
    <source>
        <dbReference type="SAM" id="Coils"/>
    </source>
</evidence>
<evidence type="ECO:0000256" key="2">
    <source>
        <dbReference type="SAM" id="Phobius"/>
    </source>
</evidence>
<dbReference type="Proteomes" id="UP000515163">
    <property type="component" value="Unplaced"/>
</dbReference>
<protein>
    <submittedName>
        <fullName evidence="4">Uncharacterized protein LOC116304617</fullName>
    </submittedName>
</protein>
<organism evidence="3 4">
    <name type="scientific">Actinia tenebrosa</name>
    <name type="common">Australian red waratah sea anemone</name>
    <dbReference type="NCBI Taxonomy" id="6105"/>
    <lineage>
        <taxon>Eukaryota</taxon>
        <taxon>Metazoa</taxon>
        <taxon>Cnidaria</taxon>
        <taxon>Anthozoa</taxon>
        <taxon>Hexacorallia</taxon>
        <taxon>Actiniaria</taxon>
        <taxon>Actiniidae</taxon>
        <taxon>Actinia</taxon>
    </lineage>
</organism>
<keyword evidence="1" id="KW-0175">Coiled coil</keyword>
<dbReference type="KEGG" id="aten:116304617"/>
<feature type="transmembrane region" description="Helical" evidence="2">
    <location>
        <begin position="227"/>
        <end position="245"/>
    </location>
</feature>
<name>A0A6P8ITA8_ACTTE</name>
<keyword evidence="3" id="KW-1185">Reference proteome</keyword>
<feature type="coiled-coil region" evidence="1">
    <location>
        <begin position="71"/>
        <end position="105"/>
    </location>
</feature>
<sequence length="246" mass="28480">MGQFAVKIKQMAERLELNKDKRNPTRLSKSLLEISNKQTSTTDLRSAGQQTRESIMLLEVMSKLELIETVVENQRQIMGDQEAKLRALENTVRNAQVALSKVKKTACEDEVSDVEASRETPLGRLFDSIFQEKSKNEEDTKDPQEMIRQHEETLKNHEQRIEAVIEKIQIIWDRIMQDKESNSRLDAQQEEINELKKMVDCLRHNHDALKTESHSELEIQQKTLDNLFAGFVVAFLLLVFICINCK</sequence>
<evidence type="ECO:0000313" key="3">
    <source>
        <dbReference type="Proteomes" id="UP000515163"/>
    </source>
</evidence>
<proteinExistence type="predicted"/>
<keyword evidence="2" id="KW-0472">Membrane</keyword>
<keyword evidence="2" id="KW-0812">Transmembrane</keyword>
<reference evidence="4" key="1">
    <citation type="submission" date="2025-08" db="UniProtKB">
        <authorList>
            <consortium name="RefSeq"/>
        </authorList>
    </citation>
    <scope>IDENTIFICATION</scope>
    <source>
        <tissue evidence="4">Tentacle</tissue>
    </source>
</reference>
<dbReference type="GeneID" id="116304617"/>
<accession>A0A6P8ITA8</accession>
<dbReference type="AlphaFoldDB" id="A0A6P8ITA8"/>